<reference evidence="2" key="1">
    <citation type="journal article" date="2020" name="Nature">
        <title>Giant virus diversity and host interactions through global metagenomics.</title>
        <authorList>
            <person name="Schulz F."/>
            <person name="Roux S."/>
            <person name="Paez-Espino D."/>
            <person name="Jungbluth S."/>
            <person name="Walsh D.A."/>
            <person name="Denef V.J."/>
            <person name="McMahon K.D."/>
            <person name="Konstantinidis K.T."/>
            <person name="Eloe-Fadrosh E.A."/>
            <person name="Kyrpides N.C."/>
            <person name="Woyke T."/>
        </authorList>
    </citation>
    <scope>NUCLEOTIDE SEQUENCE</scope>
    <source>
        <strain evidence="2">GVMAG-M-3300014204-73</strain>
    </source>
</reference>
<evidence type="ECO:0000256" key="1">
    <source>
        <dbReference type="SAM" id="MobiDB-lite"/>
    </source>
</evidence>
<evidence type="ECO:0000313" key="2">
    <source>
        <dbReference type="EMBL" id="QHS92304.1"/>
    </source>
</evidence>
<protein>
    <submittedName>
        <fullName evidence="2">Uncharacterized protein</fullName>
    </submittedName>
</protein>
<feature type="compositionally biased region" description="Pro residues" evidence="1">
    <location>
        <begin position="65"/>
        <end position="75"/>
    </location>
</feature>
<organism evidence="2">
    <name type="scientific">viral metagenome</name>
    <dbReference type="NCBI Taxonomy" id="1070528"/>
    <lineage>
        <taxon>unclassified sequences</taxon>
        <taxon>metagenomes</taxon>
        <taxon>organismal metagenomes</taxon>
    </lineage>
</organism>
<accession>A0A6C0BKV6</accession>
<proteinExistence type="predicted"/>
<dbReference type="AlphaFoldDB" id="A0A6C0BKV6"/>
<dbReference type="EMBL" id="MN739177">
    <property type="protein sequence ID" value="QHS92304.1"/>
    <property type="molecule type" value="Genomic_DNA"/>
</dbReference>
<feature type="region of interest" description="Disordered" evidence="1">
    <location>
        <begin position="52"/>
        <end position="78"/>
    </location>
</feature>
<sequence length="168" mass="18468">MPQTCRRIKTNGQRCHRQAANGRKVCWQHGGSTIAAERDATRAVTRDAIVPQLPTTPAPTKAQRPPVPKYPPPTPRESVFQATPKAKYVYAPQTHAREHAYQYQTQPATGYAPRRGAPRKKMDEAAQALGLMEQGVTTVEHGTKVAADISGVIAQFAQLAKQFKKSKN</sequence>
<name>A0A6C0BKV6_9ZZZZ</name>